<dbReference type="PANTHER" id="PTHR30450:SF1">
    <property type="entry name" value="D-METHIONINE TRANSPORT SYSTEM PERMEASE PROTEIN METI-RELATED"/>
    <property type="match status" value="1"/>
</dbReference>
<keyword evidence="4 7" id="KW-0812">Transmembrane</keyword>
<sequence>MSGGVNMVKTNSFSEWLKFTQDLILPATLATIRLVVLVVIIGYALGFLVGCVLYIYSPNGLNPNSKIYKIANLLVNVVRSIPILILIVALIPVTRAIIGTSVGPNAVIIPLSLAATAFIARYLETIFNSVDRQTIEAARSFGASNKDIMRYIVVRESIPGMISTLTLATINNIAGSTIAGAVGGGGIGAIAINYGYQSFNNAILYTSVVLLYLMVQAVQSVGNRIYEKQIRES</sequence>
<evidence type="ECO:0000256" key="1">
    <source>
        <dbReference type="ARBA" id="ARBA00004651"/>
    </source>
</evidence>
<reference evidence="9 10" key="1">
    <citation type="submission" date="2020-06" db="EMBL/GenBank/DDBJ databases">
        <authorList>
            <person name="Criscuolo A."/>
        </authorList>
    </citation>
    <scope>NUCLEOTIDE SEQUENCE [LARGE SCALE GENOMIC DNA]</scope>
    <source>
        <strain evidence="9">1804121828</strain>
    </source>
</reference>
<feature type="domain" description="ABC transmembrane type-1" evidence="8">
    <location>
        <begin position="28"/>
        <end position="222"/>
    </location>
</feature>
<evidence type="ECO:0000256" key="3">
    <source>
        <dbReference type="ARBA" id="ARBA00022475"/>
    </source>
</evidence>
<keyword evidence="6 7" id="KW-0472">Membrane</keyword>
<dbReference type="CDD" id="cd06261">
    <property type="entry name" value="TM_PBP2"/>
    <property type="match status" value="1"/>
</dbReference>
<accession>A0A6V6Y5L6</accession>
<keyword evidence="5 7" id="KW-1133">Transmembrane helix</keyword>
<feature type="transmembrane region" description="Helical" evidence="7">
    <location>
        <begin position="77"/>
        <end position="98"/>
    </location>
</feature>
<comment type="subcellular location">
    <subcellularLocation>
        <location evidence="1 7">Cell membrane</location>
        <topology evidence="1 7">Multi-pass membrane protein</topology>
    </subcellularLocation>
</comment>
<organism evidence="9 10">
    <name type="scientific">Aedoeadaptatus nemausensis</name>
    <dbReference type="NCBI Taxonomy" id="2582829"/>
    <lineage>
        <taxon>Bacteria</taxon>
        <taxon>Bacillati</taxon>
        <taxon>Bacillota</taxon>
        <taxon>Tissierellia</taxon>
        <taxon>Tissierellales</taxon>
        <taxon>Peptoniphilaceae</taxon>
        <taxon>Aedoeadaptatus</taxon>
    </lineage>
</organism>
<dbReference type="PANTHER" id="PTHR30450">
    <property type="entry name" value="ABC TRANSPORTER PERMEASE"/>
    <property type="match status" value="1"/>
</dbReference>
<feature type="transmembrane region" description="Helical" evidence="7">
    <location>
        <begin position="173"/>
        <end position="196"/>
    </location>
</feature>
<name>A0A6V6Y5L6_9FIRM</name>
<dbReference type="GO" id="GO:0005886">
    <property type="term" value="C:plasma membrane"/>
    <property type="evidence" value="ECO:0007669"/>
    <property type="project" value="UniProtKB-SubCell"/>
</dbReference>
<dbReference type="AlphaFoldDB" id="A0A6V6Y5L6"/>
<feature type="transmembrane region" description="Helical" evidence="7">
    <location>
        <begin position="104"/>
        <end position="123"/>
    </location>
</feature>
<keyword evidence="3" id="KW-1003">Cell membrane</keyword>
<evidence type="ECO:0000256" key="7">
    <source>
        <dbReference type="RuleBase" id="RU363032"/>
    </source>
</evidence>
<evidence type="ECO:0000256" key="5">
    <source>
        <dbReference type="ARBA" id="ARBA00022989"/>
    </source>
</evidence>
<protein>
    <submittedName>
        <fullName evidence="9">ABC transporter, permease protein</fullName>
    </submittedName>
</protein>
<evidence type="ECO:0000256" key="4">
    <source>
        <dbReference type="ARBA" id="ARBA00022692"/>
    </source>
</evidence>
<dbReference type="GO" id="GO:0048473">
    <property type="term" value="P:D-methionine transmembrane transport"/>
    <property type="evidence" value="ECO:0007669"/>
    <property type="project" value="TreeGrafter"/>
</dbReference>
<keyword evidence="2 7" id="KW-0813">Transport</keyword>
<evidence type="ECO:0000313" key="9">
    <source>
        <dbReference type="EMBL" id="CAC9933472.1"/>
    </source>
</evidence>
<comment type="similarity">
    <text evidence="7">Belongs to the binding-protein-dependent transport system permease family.</text>
</comment>
<evidence type="ECO:0000313" key="10">
    <source>
        <dbReference type="Proteomes" id="UP000586454"/>
    </source>
</evidence>
<evidence type="ECO:0000259" key="8">
    <source>
        <dbReference type="PROSITE" id="PS50928"/>
    </source>
</evidence>
<dbReference type="PROSITE" id="PS50928">
    <property type="entry name" value="ABC_TM1"/>
    <property type="match status" value="1"/>
</dbReference>
<proteinExistence type="inferred from homology"/>
<dbReference type="Gene3D" id="1.10.3720.10">
    <property type="entry name" value="MetI-like"/>
    <property type="match status" value="1"/>
</dbReference>
<dbReference type="InterPro" id="IPR035906">
    <property type="entry name" value="MetI-like_sf"/>
</dbReference>
<evidence type="ECO:0000256" key="6">
    <source>
        <dbReference type="ARBA" id="ARBA00023136"/>
    </source>
</evidence>
<feature type="transmembrane region" description="Helical" evidence="7">
    <location>
        <begin position="23"/>
        <end position="56"/>
    </location>
</feature>
<keyword evidence="10" id="KW-1185">Reference proteome</keyword>
<dbReference type="Proteomes" id="UP000586454">
    <property type="component" value="Unassembled WGS sequence"/>
</dbReference>
<dbReference type="Pfam" id="PF00528">
    <property type="entry name" value="BPD_transp_1"/>
    <property type="match status" value="1"/>
</dbReference>
<dbReference type="InterPro" id="IPR051322">
    <property type="entry name" value="AA_ABC_Transporter_Permease"/>
</dbReference>
<dbReference type="InterPro" id="IPR000515">
    <property type="entry name" value="MetI-like"/>
</dbReference>
<dbReference type="SUPFAM" id="SSF161098">
    <property type="entry name" value="MetI-like"/>
    <property type="match status" value="1"/>
</dbReference>
<comment type="caution">
    <text evidence="9">The sequence shown here is derived from an EMBL/GenBank/DDBJ whole genome shotgun (WGS) entry which is preliminary data.</text>
</comment>
<feature type="transmembrane region" description="Helical" evidence="7">
    <location>
        <begin position="202"/>
        <end position="221"/>
    </location>
</feature>
<gene>
    <name evidence="9" type="ORF">PEPNEM18_01269</name>
</gene>
<dbReference type="EMBL" id="CAIJCS010000020">
    <property type="protein sequence ID" value="CAC9933472.1"/>
    <property type="molecule type" value="Genomic_DNA"/>
</dbReference>
<evidence type="ECO:0000256" key="2">
    <source>
        <dbReference type="ARBA" id="ARBA00022448"/>
    </source>
</evidence>